<evidence type="ECO:0000313" key="14">
    <source>
        <dbReference type="Proteomes" id="UP001153069"/>
    </source>
</evidence>
<dbReference type="PANTHER" id="PTHR22883:SF43">
    <property type="entry name" value="PALMITOYLTRANSFERASE APP"/>
    <property type="match status" value="1"/>
</dbReference>
<dbReference type="InterPro" id="IPR039859">
    <property type="entry name" value="PFA4/ZDH16/20/ERF2-like"/>
</dbReference>
<keyword evidence="14" id="KW-1185">Reference proteome</keyword>
<comment type="catalytic activity">
    <reaction evidence="9 10">
        <text>L-cysteinyl-[protein] + hexadecanoyl-CoA = S-hexadecanoyl-L-cysteinyl-[protein] + CoA</text>
        <dbReference type="Rhea" id="RHEA:36683"/>
        <dbReference type="Rhea" id="RHEA-COMP:10131"/>
        <dbReference type="Rhea" id="RHEA-COMP:11032"/>
        <dbReference type="ChEBI" id="CHEBI:29950"/>
        <dbReference type="ChEBI" id="CHEBI:57287"/>
        <dbReference type="ChEBI" id="CHEBI:57379"/>
        <dbReference type="ChEBI" id="CHEBI:74151"/>
        <dbReference type="EC" id="2.3.1.225"/>
    </reaction>
</comment>
<comment type="subcellular location">
    <subcellularLocation>
        <location evidence="1">Endomembrane system</location>
        <topology evidence="1">Multi-pass membrane protein</topology>
    </subcellularLocation>
</comment>
<evidence type="ECO:0000256" key="2">
    <source>
        <dbReference type="ARBA" id="ARBA00022679"/>
    </source>
</evidence>
<comment type="caution">
    <text evidence="13">The sequence shown here is derived from an EMBL/GenBank/DDBJ whole genome shotgun (WGS) entry which is preliminary data.</text>
</comment>
<feature type="transmembrane region" description="Helical" evidence="10">
    <location>
        <begin position="142"/>
        <end position="160"/>
    </location>
</feature>
<proteinExistence type="inferred from homology"/>
<keyword evidence="8 10" id="KW-0012">Acyltransferase</keyword>
<dbReference type="EMBL" id="CAICTM010001098">
    <property type="protein sequence ID" value="CAB9520411.1"/>
    <property type="molecule type" value="Genomic_DNA"/>
</dbReference>
<comment type="domain">
    <text evidence="10">The DHHC domain is required for palmitoyltransferase activity.</text>
</comment>
<reference evidence="13" key="1">
    <citation type="submission" date="2020-06" db="EMBL/GenBank/DDBJ databases">
        <authorList>
            <consortium name="Plant Systems Biology data submission"/>
        </authorList>
    </citation>
    <scope>NUCLEOTIDE SEQUENCE</scope>
    <source>
        <strain evidence="13">D6</strain>
    </source>
</reference>
<evidence type="ECO:0000313" key="13">
    <source>
        <dbReference type="EMBL" id="CAB9520411.1"/>
    </source>
</evidence>
<evidence type="ECO:0000256" key="10">
    <source>
        <dbReference type="RuleBase" id="RU079119"/>
    </source>
</evidence>
<keyword evidence="5 10" id="KW-0472">Membrane</keyword>
<keyword evidence="7" id="KW-0449">Lipoprotein</keyword>
<feature type="compositionally biased region" description="Acidic residues" evidence="11">
    <location>
        <begin position="74"/>
        <end position="95"/>
    </location>
</feature>
<evidence type="ECO:0000256" key="5">
    <source>
        <dbReference type="ARBA" id="ARBA00023136"/>
    </source>
</evidence>
<evidence type="ECO:0000256" key="9">
    <source>
        <dbReference type="ARBA" id="ARBA00048048"/>
    </source>
</evidence>
<dbReference type="PROSITE" id="PS50216">
    <property type="entry name" value="DHHC"/>
    <property type="match status" value="1"/>
</dbReference>
<feature type="transmembrane region" description="Helical" evidence="10">
    <location>
        <begin position="167"/>
        <end position="187"/>
    </location>
</feature>
<evidence type="ECO:0000256" key="6">
    <source>
        <dbReference type="ARBA" id="ARBA00023139"/>
    </source>
</evidence>
<feature type="compositionally biased region" description="Basic and acidic residues" evidence="11">
    <location>
        <begin position="29"/>
        <end position="38"/>
    </location>
</feature>
<feature type="domain" description="Palmitoyltransferase DHHC" evidence="12">
    <location>
        <begin position="217"/>
        <end position="280"/>
    </location>
</feature>
<name>A0A9N8EJH7_9STRA</name>
<evidence type="ECO:0000256" key="7">
    <source>
        <dbReference type="ARBA" id="ARBA00023288"/>
    </source>
</evidence>
<dbReference type="InterPro" id="IPR001594">
    <property type="entry name" value="Palmitoyltrfase_DHHC"/>
</dbReference>
<dbReference type="EC" id="2.3.1.225" evidence="10"/>
<evidence type="ECO:0000256" key="4">
    <source>
        <dbReference type="ARBA" id="ARBA00022989"/>
    </source>
</evidence>
<dbReference type="Proteomes" id="UP001153069">
    <property type="component" value="Unassembled WGS sequence"/>
</dbReference>
<keyword evidence="4 10" id="KW-1133">Transmembrane helix</keyword>
<organism evidence="13 14">
    <name type="scientific">Seminavis robusta</name>
    <dbReference type="NCBI Taxonomy" id="568900"/>
    <lineage>
        <taxon>Eukaryota</taxon>
        <taxon>Sar</taxon>
        <taxon>Stramenopiles</taxon>
        <taxon>Ochrophyta</taxon>
        <taxon>Bacillariophyta</taxon>
        <taxon>Bacillariophyceae</taxon>
        <taxon>Bacillariophycidae</taxon>
        <taxon>Naviculales</taxon>
        <taxon>Naviculaceae</taxon>
        <taxon>Seminavis</taxon>
    </lineage>
</organism>
<dbReference type="GO" id="GO:0006612">
    <property type="term" value="P:protein targeting to membrane"/>
    <property type="evidence" value="ECO:0007669"/>
    <property type="project" value="TreeGrafter"/>
</dbReference>
<keyword evidence="2 10" id="KW-0808">Transferase</keyword>
<dbReference type="GO" id="GO:0005783">
    <property type="term" value="C:endoplasmic reticulum"/>
    <property type="evidence" value="ECO:0007669"/>
    <property type="project" value="TreeGrafter"/>
</dbReference>
<feature type="compositionally biased region" description="Polar residues" evidence="11">
    <location>
        <begin position="39"/>
        <end position="51"/>
    </location>
</feature>
<feature type="region of interest" description="Disordered" evidence="11">
    <location>
        <begin position="1"/>
        <end position="115"/>
    </location>
</feature>
<keyword evidence="6" id="KW-0564">Palmitate</keyword>
<evidence type="ECO:0000256" key="1">
    <source>
        <dbReference type="ARBA" id="ARBA00004127"/>
    </source>
</evidence>
<accession>A0A9N8EJH7</accession>
<evidence type="ECO:0000256" key="8">
    <source>
        <dbReference type="ARBA" id="ARBA00023315"/>
    </source>
</evidence>
<dbReference type="PANTHER" id="PTHR22883">
    <property type="entry name" value="ZINC FINGER DHHC DOMAIN CONTAINING PROTEIN"/>
    <property type="match status" value="1"/>
</dbReference>
<evidence type="ECO:0000259" key="12">
    <source>
        <dbReference type="Pfam" id="PF01529"/>
    </source>
</evidence>
<comment type="similarity">
    <text evidence="10">Belongs to the DHHC palmitoyltransferase family.</text>
</comment>
<sequence length="297" mass="32633">MTLPDNASEDVEIQQSLGDDGGDHIAVAVERDGDDSAKDTTTPSDSLSPDQATEDAENGESGITNGSKKKMETLEIDDQNENEAEESFDDDEMDDLLGNSSSEKPSMPQRRCCSGPEKVGNMRILLPTIFYRTGWGIAGPHWFGPFCVLFLVGLASHYFVAISVKSIGPITATICVMFAASCAYNLANCAYRDPGVVKLQPATSGPQDTDDDQRLQFRWCDRCQVFQPVDGAHCSDCNVCIAGFDHHCVWMGTCIGKNNYKQFVAFNISWLLYLIYAITWVSVLGPLIFGRHPKHEV</sequence>
<gene>
    <name evidence="13" type="ORF">SEMRO_1100_G241280.1</name>
</gene>
<evidence type="ECO:0000256" key="11">
    <source>
        <dbReference type="SAM" id="MobiDB-lite"/>
    </source>
</evidence>
<dbReference type="Pfam" id="PF01529">
    <property type="entry name" value="DHHC"/>
    <property type="match status" value="1"/>
</dbReference>
<dbReference type="OrthoDB" id="9909019at2759"/>
<dbReference type="AlphaFoldDB" id="A0A9N8EJH7"/>
<dbReference type="GO" id="GO:0019706">
    <property type="term" value="F:protein-cysteine S-palmitoyltransferase activity"/>
    <property type="evidence" value="ECO:0007669"/>
    <property type="project" value="UniProtKB-EC"/>
</dbReference>
<feature type="transmembrane region" description="Helical" evidence="10">
    <location>
        <begin position="270"/>
        <end position="289"/>
    </location>
</feature>
<evidence type="ECO:0000256" key="3">
    <source>
        <dbReference type="ARBA" id="ARBA00022692"/>
    </source>
</evidence>
<keyword evidence="3 10" id="KW-0812">Transmembrane</keyword>
<dbReference type="GO" id="GO:0005794">
    <property type="term" value="C:Golgi apparatus"/>
    <property type="evidence" value="ECO:0007669"/>
    <property type="project" value="TreeGrafter"/>
</dbReference>
<protein>
    <recommendedName>
        <fullName evidence="10">Palmitoyltransferase</fullName>
        <ecNumber evidence="10">2.3.1.225</ecNumber>
    </recommendedName>
</protein>